<dbReference type="STRING" id="550447.SAMN05428946_0960"/>
<keyword evidence="7" id="KW-1185">Reference proteome</keyword>
<dbReference type="EMBL" id="FTPL01000001">
    <property type="protein sequence ID" value="SIT73276.1"/>
    <property type="molecule type" value="Genomic_DNA"/>
</dbReference>
<feature type="domain" description="FAD dependent oxidoreductase" evidence="5">
    <location>
        <begin position="2"/>
        <end position="350"/>
    </location>
</feature>
<dbReference type="Gene3D" id="3.30.9.10">
    <property type="entry name" value="D-Amino Acid Oxidase, subunit A, domain 2"/>
    <property type="match status" value="1"/>
</dbReference>
<dbReference type="SUPFAM" id="SSF51905">
    <property type="entry name" value="FAD/NAD(P)-binding domain"/>
    <property type="match status" value="1"/>
</dbReference>
<accession>A0A1U7PIE2</accession>
<dbReference type="PANTHER" id="PTHR13847">
    <property type="entry name" value="SARCOSINE DEHYDROGENASE-RELATED"/>
    <property type="match status" value="1"/>
</dbReference>
<evidence type="ECO:0000256" key="1">
    <source>
        <dbReference type="ARBA" id="ARBA00001974"/>
    </source>
</evidence>
<keyword evidence="4" id="KW-0560">Oxidoreductase</keyword>
<organism evidence="6 7">
    <name type="scientific">Edaphobacillus lindanitolerans</name>
    <dbReference type="NCBI Taxonomy" id="550447"/>
    <lineage>
        <taxon>Bacteria</taxon>
        <taxon>Bacillati</taxon>
        <taxon>Bacillota</taxon>
        <taxon>Bacilli</taxon>
        <taxon>Bacillales</taxon>
        <taxon>Bacillaceae</taxon>
        <taxon>Edaphobacillus</taxon>
    </lineage>
</organism>
<protein>
    <submittedName>
        <fullName evidence="6">D-amino-acid dehydrogenase</fullName>
    </submittedName>
</protein>
<keyword evidence="3" id="KW-0285">Flavoprotein</keyword>
<dbReference type="GO" id="GO:0016491">
    <property type="term" value="F:oxidoreductase activity"/>
    <property type="evidence" value="ECO:0007669"/>
    <property type="project" value="UniProtKB-KW"/>
</dbReference>
<dbReference type="OrthoDB" id="9805337at2"/>
<evidence type="ECO:0000313" key="7">
    <source>
        <dbReference type="Proteomes" id="UP000187550"/>
    </source>
</evidence>
<name>A0A1U7PIE2_9BACI</name>
<dbReference type="InterPro" id="IPR006076">
    <property type="entry name" value="FAD-dep_OxRdtase"/>
</dbReference>
<dbReference type="PANTHER" id="PTHR13847:SF286">
    <property type="entry name" value="D-AMINO ACID DEHYDROGENASE"/>
    <property type="match status" value="1"/>
</dbReference>
<evidence type="ECO:0000313" key="6">
    <source>
        <dbReference type="EMBL" id="SIT73276.1"/>
    </source>
</evidence>
<gene>
    <name evidence="6" type="ORF">SAMN05428946_0960</name>
</gene>
<reference evidence="7" key="1">
    <citation type="submission" date="2017-01" db="EMBL/GenBank/DDBJ databases">
        <authorList>
            <person name="Varghese N."/>
            <person name="Submissions S."/>
        </authorList>
    </citation>
    <scope>NUCLEOTIDE SEQUENCE [LARGE SCALE GENOMIC DNA]</scope>
    <source>
        <strain evidence="7">MNA4</strain>
    </source>
</reference>
<dbReference type="Proteomes" id="UP000187550">
    <property type="component" value="Unassembled WGS sequence"/>
</dbReference>
<proteinExistence type="inferred from homology"/>
<dbReference type="InterPro" id="IPR036188">
    <property type="entry name" value="FAD/NAD-bd_sf"/>
</dbReference>
<comment type="cofactor">
    <cofactor evidence="1">
        <name>FAD</name>
        <dbReference type="ChEBI" id="CHEBI:57692"/>
    </cofactor>
</comment>
<evidence type="ECO:0000259" key="5">
    <source>
        <dbReference type="Pfam" id="PF01266"/>
    </source>
</evidence>
<sequence length="376" mass="40462">MKVAIIGSGIVGSSAAYHLSKKEGIEVVLIDKEQDGKATSAGAGIVCPWVSSVKDPDWYRLAREGARFYPGLIDRLDKDGETQTSYKRVGALCISEGSEELDQIESDVRAKQADAPELGEIRRLSSEETRRLFPPLHENLESVFVSGAARVDGRQLREAMKNAGVKNGVRFVSGEASLVLDGRQVTGVSVDGTDLGVDEVILTAGAWVPELLNPLGVHLNVVPQRGQIAHIELPDMDTSEWPVILPQSSHYMLAFDDSRVVAGATRETGSGFDYRQTVSGVQEVTNEALRVAPGLAQGTLKEVRIGFRPMGEDILPLLGRVDELGNVVIATGLGASGLTMGPYVGYLAACLVAEEDIDIDLAPYHPMRSMKVNEQV</sequence>
<dbReference type="Gene3D" id="3.50.50.60">
    <property type="entry name" value="FAD/NAD(P)-binding domain"/>
    <property type="match status" value="1"/>
</dbReference>
<comment type="similarity">
    <text evidence="2">Belongs to the DadA oxidoreductase family.</text>
</comment>
<dbReference type="AlphaFoldDB" id="A0A1U7PIE2"/>
<dbReference type="GO" id="GO:0005737">
    <property type="term" value="C:cytoplasm"/>
    <property type="evidence" value="ECO:0007669"/>
    <property type="project" value="TreeGrafter"/>
</dbReference>
<dbReference type="RefSeq" id="WP_076757183.1">
    <property type="nucleotide sequence ID" value="NZ_FTPL01000001.1"/>
</dbReference>
<evidence type="ECO:0000256" key="3">
    <source>
        <dbReference type="ARBA" id="ARBA00022630"/>
    </source>
</evidence>
<dbReference type="SUPFAM" id="SSF54373">
    <property type="entry name" value="FAD-linked reductases, C-terminal domain"/>
    <property type="match status" value="1"/>
</dbReference>
<evidence type="ECO:0000256" key="2">
    <source>
        <dbReference type="ARBA" id="ARBA00009410"/>
    </source>
</evidence>
<dbReference type="Pfam" id="PF01266">
    <property type="entry name" value="DAO"/>
    <property type="match status" value="1"/>
</dbReference>
<evidence type="ECO:0000256" key="4">
    <source>
        <dbReference type="ARBA" id="ARBA00023002"/>
    </source>
</evidence>